<gene>
    <name evidence="2" type="ordered locus">AM1_B0059</name>
</gene>
<feature type="domain" description="AB hydrolase-1" evidence="1">
    <location>
        <begin position="25"/>
        <end position="127"/>
    </location>
</feature>
<dbReference type="Proteomes" id="UP000000268">
    <property type="component" value="Plasmid pREB2"/>
</dbReference>
<dbReference type="InterPro" id="IPR000639">
    <property type="entry name" value="Epox_hydrolase-like"/>
</dbReference>
<dbReference type="InterPro" id="IPR000073">
    <property type="entry name" value="AB_hydrolase_1"/>
</dbReference>
<dbReference type="HOGENOM" id="CLU_020336_50_1_3"/>
<proteinExistence type="predicted"/>
<evidence type="ECO:0000313" key="2">
    <source>
        <dbReference type="EMBL" id="ABW31785.1"/>
    </source>
</evidence>
<dbReference type="InterPro" id="IPR050266">
    <property type="entry name" value="AB_hydrolase_sf"/>
</dbReference>
<reference evidence="2 3" key="1">
    <citation type="journal article" date="2008" name="Proc. Natl. Acad. Sci. U.S.A.">
        <title>Niche adaptation and genome expansion in the chlorophyll d-producing cyanobacterium Acaryochloris marina.</title>
        <authorList>
            <person name="Swingley W.D."/>
            <person name="Chen M."/>
            <person name="Cheung P.C."/>
            <person name="Conrad A.L."/>
            <person name="Dejesa L.C."/>
            <person name="Hao J."/>
            <person name="Honchak B.M."/>
            <person name="Karbach L.E."/>
            <person name="Kurdoglu A."/>
            <person name="Lahiri S."/>
            <person name="Mastrian S.D."/>
            <person name="Miyashita H."/>
            <person name="Page L."/>
            <person name="Ramakrishna P."/>
            <person name="Satoh S."/>
            <person name="Sattley W.M."/>
            <person name="Shimada Y."/>
            <person name="Taylor H.L."/>
            <person name="Tomo T."/>
            <person name="Tsuchiya T."/>
            <person name="Wang Z.T."/>
            <person name="Raymond J."/>
            <person name="Mimuro M."/>
            <person name="Blankenship R.E."/>
            <person name="Touchman J.W."/>
        </authorList>
    </citation>
    <scope>NUCLEOTIDE SEQUENCE [LARGE SCALE GENOMIC DNA]</scope>
    <source>
        <strain evidence="3">MBIC 11017</strain>
        <plasmid evidence="3">Plasmid pREB2</plasmid>
    </source>
</reference>
<dbReference type="PRINTS" id="PR00412">
    <property type="entry name" value="EPOXHYDRLASE"/>
</dbReference>
<keyword evidence="2" id="KW-0378">Hydrolase</keyword>
<dbReference type="PRINTS" id="PR00111">
    <property type="entry name" value="ABHYDROLASE"/>
</dbReference>
<dbReference type="InterPro" id="IPR029058">
    <property type="entry name" value="AB_hydrolase_fold"/>
</dbReference>
<dbReference type="AlphaFoldDB" id="A8ZM16"/>
<dbReference type="PANTHER" id="PTHR43798">
    <property type="entry name" value="MONOACYLGLYCEROL LIPASE"/>
    <property type="match status" value="1"/>
</dbReference>
<dbReference type="SUPFAM" id="SSF53474">
    <property type="entry name" value="alpha/beta-Hydrolases"/>
    <property type="match status" value="1"/>
</dbReference>
<geneLocation type="plasmid" evidence="2 3">
    <name>pREB2</name>
</geneLocation>
<evidence type="ECO:0000259" key="1">
    <source>
        <dbReference type="Pfam" id="PF00561"/>
    </source>
</evidence>
<evidence type="ECO:0000313" key="3">
    <source>
        <dbReference type="Proteomes" id="UP000000268"/>
    </source>
</evidence>
<name>A8ZM16_ACAM1</name>
<dbReference type="KEGG" id="amr:AM1_B0059"/>
<dbReference type="EMBL" id="CP000839">
    <property type="protein sequence ID" value="ABW31785.1"/>
    <property type="molecule type" value="Genomic_DNA"/>
</dbReference>
<keyword evidence="3" id="KW-1185">Reference proteome</keyword>
<dbReference type="Pfam" id="PF00561">
    <property type="entry name" value="Abhydrolase_1"/>
    <property type="match status" value="1"/>
</dbReference>
<dbReference type="GO" id="GO:0016787">
    <property type="term" value="F:hydrolase activity"/>
    <property type="evidence" value="ECO:0007669"/>
    <property type="project" value="UniProtKB-KW"/>
</dbReference>
<protein>
    <submittedName>
        <fullName evidence="2">Alpha/beta hydrolase</fullName>
    </submittedName>
</protein>
<keyword evidence="2" id="KW-0614">Plasmid</keyword>
<accession>A8ZM16</accession>
<dbReference type="Gene3D" id="3.40.50.1820">
    <property type="entry name" value="alpha/beta hydrolase"/>
    <property type="match status" value="1"/>
</dbReference>
<sequence>MDMTETFQLKIGSAQLAGEYSGHGKPLIFLHAGVADRRMWCPQIDTLKNYFQTVIYDRRGFGKTTCLDEAFSHVNDLRQVIEQLGLTDVVLIGCSQGGRIALDFALAYPHQVTALVLIAPAVSGAPEPITFPQNIQARINALDEADEANDLELVNTIETDLWLDGPTSPSGRVDDSLRKLLLDMNGIALRKPELTLEQEPTSAYEKLPNLSIPTLVVWGNLDFPHVSERCHYLVNTIPTAIGEEMPNTAHLLNLEEPEYLNNLLQAFLSSSNELKNT</sequence>
<organism evidence="2 3">
    <name type="scientific">Acaryochloris marina (strain MBIC 11017)</name>
    <dbReference type="NCBI Taxonomy" id="329726"/>
    <lineage>
        <taxon>Bacteria</taxon>
        <taxon>Bacillati</taxon>
        <taxon>Cyanobacteriota</taxon>
        <taxon>Cyanophyceae</taxon>
        <taxon>Acaryochloridales</taxon>
        <taxon>Acaryochloridaceae</taxon>
        <taxon>Acaryochloris</taxon>
    </lineage>
</organism>